<dbReference type="Pfam" id="PF01554">
    <property type="entry name" value="MatE"/>
    <property type="match status" value="2"/>
</dbReference>
<dbReference type="InterPro" id="IPR044644">
    <property type="entry name" value="DinF-like"/>
</dbReference>
<evidence type="ECO:0000256" key="2">
    <source>
        <dbReference type="ARBA" id="ARBA00010199"/>
    </source>
</evidence>
<evidence type="ECO:0000256" key="3">
    <source>
        <dbReference type="ARBA" id="ARBA00022692"/>
    </source>
</evidence>
<feature type="transmembrane region" description="Helical" evidence="6">
    <location>
        <begin position="311"/>
        <end position="337"/>
    </location>
</feature>
<dbReference type="AlphaFoldDB" id="A0A856M8B2"/>
<dbReference type="InterPro" id="IPR002528">
    <property type="entry name" value="MATE_fam"/>
</dbReference>
<feature type="transmembrane region" description="Helical" evidence="6">
    <location>
        <begin position="20"/>
        <end position="40"/>
    </location>
</feature>
<feature type="transmembrane region" description="Helical" evidence="6">
    <location>
        <begin position="357"/>
        <end position="378"/>
    </location>
</feature>
<sequence length="451" mass="49812">MFDYVKANHDLFRRFYRLTVINVLSNLTEPLAGLIGIAFLGHLTEIRHLAGVSLATVLFNYIYENLLFLRISTTAVTSQAVGQDDQEAILLAGVRNGFIALVLGVLIFVLQYPIGAVGFHLLNGSPEVESIGLDYFNARIWGAPAVLLNFVIIGWFLGREQNGKVLLLTAVGNAANIVLTYFSIMRWDLGSTGAGLSHAISEYLTLLVGMLLAFRSIEWQELRTALQKFWESSAFQATFFLNSDLLVRSLVYMSIWTIFFNLSATFGTDVLTENALLQQVVFLLAYLIEGIGFTTETLTGNFKGQSADDQLLPLLQISLFTSLLVGVTTSGACVLLPETVFGLLTNHAELIEPIKHYVPWLFFVLSFFSIAWILEGYFAGLTKGQSLRNAALMAALLGFAPVAFWAWSAENNHLLWLATSAFMASRVLLLGVQLPEMFESHSTNASQLPKL</sequence>
<evidence type="ECO:0000256" key="1">
    <source>
        <dbReference type="ARBA" id="ARBA00004141"/>
    </source>
</evidence>
<reference evidence="7 8" key="1">
    <citation type="submission" date="2018-06" db="EMBL/GenBank/DDBJ databases">
        <title>Comparative genomics of Brasilonema spp. strains.</title>
        <authorList>
            <person name="Alvarenga D.O."/>
            <person name="Fiore M.F."/>
            <person name="Varani A.M."/>
        </authorList>
    </citation>
    <scope>NUCLEOTIDE SEQUENCE [LARGE SCALE GENOMIC DNA]</scope>
    <source>
        <strain evidence="7 8">CENA114</strain>
    </source>
</reference>
<dbReference type="KEGG" id="bsen:DP114_05320"/>
<evidence type="ECO:0000313" key="8">
    <source>
        <dbReference type="Proteomes" id="UP000503129"/>
    </source>
</evidence>
<dbReference type="PANTHER" id="PTHR42893:SF46">
    <property type="entry name" value="PROTEIN DETOXIFICATION 44, CHLOROPLASTIC"/>
    <property type="match status" value="1"/>
</dbReference>
<organism evidence="7 8">
    <name type="scientific">Brasilonema sennae CENA114</name>
    <dbReference type="NCBI Taxonomy" id="415709"/>
    <lineage>
        <taxon>Bacteria</taxon>
        <taxon>Bacillati</taxon>
        <taxon>Cyanobacteriota</taxon>
        <taxon>Cyanophyceae</taxon>
        <taxon>Nostocales</taxon>
        <taxon>Scytonemataceae</taxon>
        <taxon>Brasilonema</taxon>
        <taxon>Bromeliae group (in: Brasilonema)</taxon>
    </lineage>
</organism>
<comment type="similarity">
    <text evidence="2">Belongs to the multi antimicrobial extrusion (MATE) (TC 2.A.66.1) family.</text>
</comment>
<dbReference type="Proteomes" id="UP000503129">
    <property type="component" value="Chromosome"/>
</dbReference>
<feature type="transmembrane region" description="Helical" evidence="6">
    <location>
        <begin position="414"/>
        <end position="432"/>
    </location>
</feature>
<keyword evidence="8" id="KW-1185">Reference proteome</keyword>
<feature type="transmembrane region" description="Helical" evidence="6">
    <location>
        <begin position="276"/>
        <end position="299"/>
    </location>
</feature>
<keyword evidence="4 6" id="KW-1133">Transmembrane helix</keyword>
<feature type="transmembrane region" description="Helical" evidence="6">
    <location>
        <begin position="245"/>
        <end position="264"/>
    </location>
</feature>
<evidence type="ECO:0000256" key="6">
    <source>
        <dbReference type="SAM" id="Phobius"/>
    </source>
</evidence>
<protein>
    <submittedName>
        <fullName evidence="7">MATE family efflux transporter</fullName>
    </submittedName>
</protein>
<dbReference type="EMBL" id="CP030118">
    <property type="protein sequence ID" value="QDL07395.1"/>
    <property type="molecule type" value="Genomic_DNA"/>
</dbReference>
<dbReference type="RefSeq" id="WP_171975630.1">
    <property type="nucleotide sequence ID" value="NZ_CAWOXK010000001.1"/>
</dbReference>
<comment type="subcellular location">
    <subcellularLocation>
        <location evidence="1">Membrane</location>
        <topology evidence="1">Multi-pass membrane protein</topology>
    </subcellularLocation>
</comment>
<dbReference type="GO" id="GO:0015297">
    <property type="term" value="F:antiporter activity"/>
    <property type="evidence" value="ECO:0007669"/>
    <property type="project" value="InterPro"/>
</dbReference>
<dbReference type="GO" id="GO:0005886">
    <property type="term" value="C:plasma membrane"/>
    <property type="evidence" value="ECO:0007669"/>
    <property type="project" value="TreeGrafter"/>
</dbReference>
<gene>
    <name evidence="7" type="ORF">DP114_05320</name>
</gene>
<accession>A0A856M8B2</accession>
<dbReference type="NCBIfam" id="TIGR00797">
    <property type="entry name" value="matE"/>
    <property type="match status" value="1"/>
</dbReference>
<feature type="transmembrane region" description="Helical" evidence="6">
    <location>
        <begin position="98"/>
        <end position="120"/>
    </location>
</feature>
<feature type="transmembrane region" description="Helical" evidence="6">
    <location>
        <begin position="46"/>
        <end position="63"/>
    </location>
</feature>
<dbReference type="NCBIfam" id="NF041358">
    <property type="entry name" value="GntT_guanitoxin"/>
    <property type="match status" value="1"/>
</dbReference>
<name>A0A856M8B2_9CYAN</name>
<proteinExistence type="inferred from homology"/>
<feature type="transmembrane region" description="Helical" evidence="6">
    <location>
        <begin position="140"/>
        <end position="158"/>
    </location>
</feature>
<evidence type="ECO:0000313" key="7">
    <source>
        <dbReference type="EMBL" id="QDL07395.1"/>
    </source>
</evidence>
<dbReference type="GO" id="GO:0042910">
    <property type="term" value="F:xenobiotic transmembrane transporter activity"/>
    <property type="evidence" value="ECO:0007669"/>
    <property type="project" value="InterPro"/>
</dbReference>
<evidence type="ECO:0000256" key="5">
    <source>
        <dbReference type="ARBA" id="ARBA00023136"/>
    </source>
</evidence>
<feature type="transmembrane region" description="Helical" evidence="6">
    <location>
        <begin position="390"/>
        <end position="408"/>
    </location>
</feature>
<dbReference type="CDD" id="cd13136">
    <property type="entry name" value="MATE_DinF_like"/>
    <property type="match status" value="1"/>
</dbReference>
<dbReference type="PANTHER" id="PTHR42893">
    <property type="entry name" value="PROTEIN DETOXIFICATION 44, CHLOROPLASTIC-RELATED"/>
    <property type="match status" value="1"/>
</dbReference>
<keyword evidence="5 6" id="KW-0472">Membrane</keyword>
<evidence type="ECO:0000256" key="4">
    <source>
        <dbReference type="ARBA" id="ARBA00022989"/>
    </source>
</evidence>
<keyword evidence="3 6" id="KW-0812">Transmembrane</keyword>
<feature type="transmembrane region" description="Helical" evidence="6">
    <location>
        <begin position="165"/>
        <end position="184"/>
    </location>
</feature>